<dbReference type="PANTHER" id="PTHR34580">
    <property type="match status" value="1"/>
</dbReference>
<dbReference type="InterPro" id="IPR013196">
    <property type="entry name" value="HTH_11"/>
</dbReference>
<name>A0A839N8N0_9MICO</name>
<comment type="caution">
    <text evidence="4">The sequence shown here is derived from an EMBL/GenBank/DDBJ whole genome shotgun (WGS) entry which is preliminary data.</text>
</comment>
<dbReference type="GO" id="GO:0003677">
    <property type="term" value="F:DNA binding"/>
    <property type="evidence" value="ECO:0007669"/>
    <property type="project" value="UniProtKB-KW"/>
</dbReference>
<dbReference type="PIRSF" id="PIRSF016838">
    <property type="entry name" value="PafC"/>
    <property type="match status" value="1"/>
</dbReference>
<evidence type="ECO:0000259" key="3">
    <source>
        <dbReference type="PROSITE" id="PS51000"/>
    </source>
</evidence>
<keyword evidence="1" id="KW-0805">Transcription regulation</keyword>
<sequence length="316" mass="35018">MTTTARLLQLLGLLQAQAVWTGEELADRLGVTTRSVRRDIDRLRELGYPVQSSRGTGGGYQLGAGRALPPLLLDQDEAVAVAVCLRLAAGGTVAGVGEAALRTMAKLDQVMPAAIRAHVAAVQEATVTVDYQAATVDSDALLALARAVRERHQARFDYTARDGAASYRRVEPYRLIATGRRWYLMAFDLDRDDWRSFRLDRMTEVRASTFGFTPREAPDAEEYIRRSVRSGWDNEATVRLQCGLPEVEDYVGRWGTLTAVDDGHCDLQVGSQNLDMMAWWLLRLPHDFEVLDNEELVAAYQRLATRTAQLAGAPSH</sequence>
<dbReference type="PANTHER" id="PTHR34580:SF3">
    <property type="entry name" value="PROTEIN PAFB"/>
    <property type="match status" value="1"/>
</dbReference>
<evidence type="ECO:0000313" key="5">
    <source>
        <dbReference type="Proteomes" id="UP000559182"/>
    </source>
</evidence>
<dbReference type="GO" id="GO:0003700">
    <property type="term" value="F:DNA-binding transcription factor activity"/>
    <property type="evidence" value="ECO:0007669"/>
    <property type="project" value="InterPro"/>
</dbReference>
<dbReference type="InterPro" id="IPR036390">
    <property type="entry name" value="WH_DNA-bd_sf"/>
</dbReference>
<evidence type="ECO:0000256" key="1">
    <source>
        <dbReference type="ARBA" id="ARBA00023015"/>
    </source>
</evidence>
<dbReference type="EMBL" id="JACHVQ010000004">
    <property type="protein sequence ID" value="MBB2894138.1"/>
    <property type="molecule type" value="Genomic_DNA"/>
</dbReference>
<dbReference type="PROSITE" id="PS51000">
    <property type="entry name" value="HTH_DEOR_2"/>
    <property type="match status" value="1"/>
</dbReference>
<dbReference type="InterPro" id="IPR051534">
    <property type="entry name" value="CBASS_pafABC_assoc_protein"/>
</dbReference>
<dbReference type="Gene3D" id="1.10.10.10">
    <property type="entry name" value="Winged helix-like DNA-binding domain superfamily/Winged helix DNA-binding domain"/>
    <property type="match status" value="1"/>
</dbReference>
<evidence type="ECO:0000313" key="4">
    <source>
        <dbReference type="EMBL" id="MBB2894138.1"/>
    </source>
</evidence>
<evidence type="ECO:0000256" key="2">
    <source>
        <dbReference type="ARBA" id="ARBA00023163"/>
    </source>
</evidence>
<dbReference type="SUPFAM" id="SSF46785">
    <property type="entry name" value="Winged helix' DNA-binding domain"/>
    <property type="match status" value="1"/>
</dbReference>
<reference evidence="4 5" key="1">
    <citation type="submission" date="2020-08" db="EMBL/GenBank/DDBJ databases">
        <title>Sequencing the genomes of 1000 actinobacteria strains.</title>
        <authorList>
            <person name="Klenk H.-P."/>
        </authorList>
    </citation>
    <scope>NUCLEOTIDE SEQUENCE [LARGE SCALE GENOMIC DNA]</scope>
    <source>
        <strain evidence="4 5">DSM 105369</strain>
    </source>
</reference>
<dbReference type="PROSITE" id="PS52050">
    <property type="entry name" value="WYL"/>
    <property type="match status" value="1"/>
</dbReference>
<dbReference type="Proteomes" id="UP000559182">
    <property type="component" value="Unassembled WGS sequence"/>
</dbReference>
<protein>
    <submittedName>
        <fullName evidence="4">Putative DNA-binding transcriptional regulator YafY</fullName>
    </submittedName>
</protein>
<dbReference type="SMART" id="SM00420">
    <property type="entry name" value="HTH_DEOR"/>
    <property type="match status" value="1"/>
</dbReference>
<dbReference type="Pfam" id="PF13280">
    <property type="entry name" value="WYL"/>
    <property type="match status" value="1"/>
</dbReference>
<gene>
    <name evidence="4" type="ORF">FHU39_004174</name>
</gene>
<dbReference type="RefSeq" id="WP_183322583.1">
    <property type="nucleotide sequence ID" value="NZ_JACHVQ010000004.1"/>
</dbReference>
<keyword evidence="2" id="KW-0804">Transcription</keyword>
<dbReference type="InterPro" id="IPR057727">
    <property type="entry name" value="WCX_dom"/>
</dbReference>
<dbReference type="Pfam" id="PF25583">
    <property type="entry name" value="WCX"/>
    <property type="match status" value="1"/>
</dbReference>
<dbReference type="Pfam" id="PF08279">
    <property type="entry name" value="HTH_11"/>
    <property type="match status" value="1"/>
</dbReference>
<dbReference type="InterPro" id="IPR001034">
    <property type="entry name" value="DeoR_HTH"/>
</dbReference>
<proteinExistence type="predicted"/>
<dbReference type="AlphaFoldDB" id="A0A839N8N0"/>
<keyword evidence="4" id="KW-0238">DNA-binding</keyword>
<organism evidence="4 5">
    <name type="scientific">Flexivirga oryzae</name>
    <dbReference type="NCBI Taxonomy" id="1794944"/>
    <lineage>
        <taxon>Bacteria</taxon>
        <taxon>Bacillati</taxon>
        <taxon>Actinomycetota</taxon>
        <taxon>Actinomycetes</taxon>
        <taxon>Micrococcales</taxon>
        <taxon>Dermacoccaceae</taxon>
        <taxon>Flexivirga</taxon>
    </lineage>
</organism>
<accession>A0A839N8N0</accession>
<feature type="domain" description="HTH deoR-type" evidence="3">
    <location>
        <begin position="3"/>
        <end position="58"/>
    </location>
</feature>
<dbReference type="InterPro" id="IPR026881">
    <property type="entry name" value="WYL_dom"/>
</dbReference>
<dbReference type="InterPro" id="IPR036388">
    <property type="entry name" value="WH-like_DNA-bd_sf"/>
</dbReference>
<keyword evidence="5" id="KW-1185">Reference proteome</keyword>
<dbReference type="InterPro" id="IPR028349">
    <property type="entry name" value="PafC-like"/>
</dbReference>